<dbReference type="RefSeq" id="XP_067755365.1">
    <property type="nucleotide sequence ID" value="XM_067898921.1"/>
</dbReference>
<evidence type="ECO:0000313" key="2">
    <source>
        <dbReference type="Proteomes" id="UP000674318"/>
    </source>
</evidence>
<name>A0A836IIT4_9TRYP</name>
<sequence length="460" mass="49060">MRAQPLRLRIAEIFTLLCRHGGGAAVSDALLYGSCRTASELMAQRCHIVFSSFSNARWKVATALTPTPSTPLALSAGPVSTESFASPHSDHLRASARSGTHVMNQMLCALVDLHTCAASATRIPEMRPSPCSTTGTIVEADVVATGVLLRALLHCPPLHKRIVRLFSGDVHAIEPQHHRRGAQDVEVVSSSVSSAQSPQMFLPPSSSSGGVDMVDTRRHLHIFLPVLTHASPIVSAESWRTLAVLLFPSPAASLSSAVRRLLLLVPACPLQHLLAATLALPEDDSDGTRASAPLRPKPALLSCSHPMARNNALRLLHVLCTSTDLPPAVQSLFHQSPALLWRVLRLAAAVCKGIAVAHVALVRRVLVDYVMFSVEHRCSSGGGRPYPRTRFSVSTQTLLRENRGALARFLASTYAVWEGGDGFLAPEGAGGEWASACATASASMENGYDEGQILAVLHAL</sequence>
<keyword evidence="2" id="KW-1185">Reference proteome</keyword>
<dbReference type="Proteomes" id="UP000674318">
    <property type="component" value="Unassembled WGS sequence"/>
</dbReference>
<accession>A0A836IIT4</accession>
<reference evidence="1 2" key="1">
    <citation type="submission" date="2021-02" db="EMBL/GenBank/DDBJ databases">
        <title>Porcisia hertigi Genome sequencing and assembly.</title>
        <authorList>
            <person name="Almutairi H."/>
            <person name="Gatherer D."/>
        </authorList>
    </citation>
    <scope>NUCLEOTIDE SEQUENCE [LARGE SCALE GENOMIC DNA]</scope>
    <source>
        <strain evidence="1 2">C119</strain>
    </source>
</reference>
<organism evidence="1 2">
    <name type="scientific">Porcisia hertigi</name>
    <dbReference type="NCBI Taxonomy" id="2761500"/>
    <lineage>
        <taxon>Eukaryota</taxon>
        <taxon>Discoba</taxon>
        <taxon>Euglenozoa</taxon>
        <taxon>Kinetoplastea</taxon>
        <taxon>Metakinetoplastina</taxon>
        <taxon>Trypanosomatida</taxon>
        <taxon>Trypanosomatidae</taxon>
        <taxon>Leishmaniinae</taxon>
        <taxon>Porcisia</taxon>
    </lineage>
</organism>
<protein>
    <submittedName>
        <fullName evidence="1">Uncharacterized protein</fullName>
    </submittedName>
</protein>
<dbReference type="KEGG" id="phet:94288998"/>
<dbReference type="AlphaFoldDB" id="A0A836IIT4"/>
<dbReference type="EMBL" id="JAFJZO010000030">
    <property type="protein sequence ID" value="KAG5498611.1"/>
    <property type="molecule type" value="Genomic_DNA"/>
</dbReference>
<comment type="caution">
    <text evidence="1">The sequence shown here is derived from an EMBL/GenBank/DDBJ whole genome shotgun (WGS) entry which is preliminary data.</text>
</comment>
<evidence type="ECO:0000313" key="1">
    <source>
        <dbReference type="EMBL" id="KAG5498611.1"/>
    </source>
</evidence>
<proteinExistence type="predicted"/>
<gene>
    <name evidence="1" type="ORF">JKF63_02897</name>
</gene>
<dbReference type="OrthoDB" id="264914at2759"/>
<dbReference type="GeneID" id="94288998"/>